<dbReference type="AlphaFoldDB" id="A0A2C5W480"/>
<dbReference type="Proteomes" id="UP000222460">
    <property type="component" value="Unassembled WGS sequence"/>
</dbReference>
<sequence>MTVPDQQEWQPWTPEELAQRLKHISRPWCVVGGWALDLWLGRPTRAHSDLEFTLLRDDFQRFRQALAELDFYTVRDGELTFLPVGQTPGENIFQVWGFDAVAHAWRVDLMLESGTTDTWVYKRDPSIVHPRAAMVALSDTGIPYLRPAAILLFKAKYTRPKDQTDFSQALPDLSREERRWLMQHLVRLHPEHEWIQRLQTPEKYSRPNE</sequence>
<proteinExistence type="predicted"/>
<dbReference type="InterPro" id="IPR019646">
    <property type="entry name" value="Aminoglyc_AdlTrfase"/>
</dbReference>
<dbReference type="InterPro" id="IPR043519">
    <property type="entry name" value="NT_sf"/>
</dbReference>
<organism evidence="1 2">
    <name type="scientific">Pseudomonas putida</name>
    <name type="common">Arthrobacter siderocapsulatus</name>
    <dbReference type="NCBI Taxonomy" id="303"/>
    <lineage>
        <taxon>Bacteria</taxon>
        <taxon>Pseudomonadati</taxon>
        <taxon>Pseudomonadota</taxon>
        <taxon>Gammaproteobacteria</taxon>
        <taxon>Pseudomonadales</taxon>
        <taxon>Pseudomonadaceae</taxon>
        <taxon>Pseudomonas</taxon>
    </lineage>
</organism>
<protein>
    <submittedName>
        <fullName evidence="1">Amino acid transporter</fullName>
    </submittedName>
</protein>
<dbReference type="Gene3D" id="3.30.460.40">
    <property type="match status" value="1"/>
</dbReference>
<comment type="caution">
    <text evidence="1">The sequence shown here is derived from an EMBL/GenBank/DDBJ whole genome shotgun (WGS) entry which is preliminary data.</text>
</comment>
<name>A0A2C5W480_PSEPU</name>
<accession>A0A2C5W480</accession>
<dbReference type="Pfam" id="PF10706">
    <property type="entry name" value="Aminoglyc_resit"/>
    <property type="match status" value="1"/>
</dbReference>
<reference evidence="2" key="1">
    <citation type="submission" date="2017-10" db="EMBL/GenBank/DDBJ databases">
        <title>FDA dAtabase for Regulatory Grade micrObial Sequences (FDA-ARGOS): Supporting development and validation of Infectious Disease Dx tests.</title>
        <authorList>
            <person name="Goldberg B."/>
            <person name="Campos J."/>
            <person name="Tallon L."/>
            <person name="Sadzewicz L."/>
            <person name="Ott S."/>
            <person name="Zhao X."/>
            <person name="Nagaraj S."/>
            <person name="Vavikolanu K."/>
            <person name="Aluvathingal J."/>
            <person name="Nadendla S."/>
            <person name="Geyer C."/>
            <person name="Sichtig H."/>
        </authorList>
    </citation>
    <scope>NUCLEOTIDE SEQUENCE [LARGE SCALE GENOMIC DNA]</scope>
    <source>
        <strain evidence="2">FDAARGOS_376</strain>
    </source>
</reference>
<dbReference type="RefSeq" id="WP_098964060.1">
    <property type="nucleotide sequence ID" value="NZ_PDKZ01000002.1"/>
</dbReference>
<dbReference type="EMBL" id="PDKZ01000002">
    <property type="protein sequence ID" value="PHH39002.1"/>
    <property type="molecule type" value="Genomic_DNA"/>
</dbReference>
<evidence type="ECO:0000313" key="1">
    <source>
        <dbReference type="EMBL" id="PHH39002.1"/>
    </source>
</evidence>
<dbReference type="SUPFAM" id="SSF81301">
    <property type="entry name" value="Nucleotidyltransferase"/>
    <property type="match status" value="1"/>
</dbReference>
<gene>
    <name evidence="1" type="ORF">CRX57_02060</name>
</gene>
<evidence type="ECO:0000313" key="2">
    <source>
        <dbReference type="Proteomes" id="UP000222460"/>
    </source>
</evidence>